<dbReference type="InterPro" id="IPR011330">
    <property type="entry name" value="Glyco_hydro/deAcase_b/a-brl"/>
</dbReference>
<name>A0ABU3ZAF7_9FIRM</name>
<accession>A0ABU3ZAF7</accession>
<dbReference type="SUPFAM" id="SSF88713">
    <property type="entry name" value="Glycoside hydrolase/deacetylase"/>
    <property type="match status" value="1"/>
</dbReference>
<dbReference type="Proteomes" id="UP001272515">
    <property type="component" value="Unassembled WGS sequence"/>
</dbReference>
<evidence type="ECO:0000313" key="6">
    <source>
        <dbReference type="EMBL" id="MDV5088904.1"/>
    </source>
</evidence>
<protein>
    <submittedName>
        <fullName evidence="6">ChbG/HpnK family deacetylase</fullName>
    </submittedName>
</protein>
<comment type="cofactor">
    <cofactor evidence="1">
        <name>Mg(2+)</name>
        <dbReference type="ChEBI" id="CHEBI:18420"/>
    </cofactor>
</comment>
<proteinExistence type="predicted"/>
<keyword evidence="5" id="KW-0119">Carbohydrate metabolism</keyword>
<organism evidence="6 7">
    <name type="scientific">Veillonella absiana</name>
    <dbReference type="NCBI Taxonomy" id="3079305"/>
    <lineage>
        <taxon>Bacteria</taxon>
        <taxon>Bacillati</taxon>
        <taxon>Bacillota</taxon>
        <taxon>Negativicutes</taxon>
        <taxon>Veillonellales</taxon>
        <taxon>Veillonellaceae</taxon>
        <taxon>Veillonella</taxon>
    </lineage>
</organism>
<dbReference type="EMBL" id="JAWJZB010000010">
    <property type="protein sequence ID" value="MDV5088904.1"/>
    <property type="molecule type" value="Genomic_DNA"/>
</dbReference>
<dbReference type="CDD" id="cd10808">
    <property type="entry name" value="YdjC"/>
    <property type="match status" value="1"/>
</dbReference>
<sequence length="283" mass="31721">MSRLIVNADDFGLHPSVNEAIVKCHTNGIVTSTSLLASGNAFNDAVSLAQSLPNLGIGVHVALVGGIRPVSNLKDVPSLLTKDGVFPETYTELMKRIYLGKINYAELRQEIKAQFNKIVESGLRITHADGHQHMHVLPTVLPIVMECMREHHITRMRIPEERLSFLNGIYNPVRIVGKAGLSTVAAKAFTIARNNGIECTRYFWGMVNGGQLNESSLFQILKQVNNKQASHEIMTHPGMSNAILGRKYHWNYQWEQEMAAMCSNRIYLFIKQHNIELINYGDL</sequence>
<evidence type="ECO:0000256" key="2">
    <source>
        <dbReference type="ARBA" id="ARBA00022723"/>
    </source>
</evidence>
<gene>
    <name evidence="6" type="ORF">RVY80_08715</name>
</gene>
<dbReference type="InterPro" id="IPR006879">
    <property type="entry name" value="YdjC-like"/>
</dbReference>
<dbReference type="Gene3D" id="3.20.20.370">
    <property type="entry name" value="Glycoside hydrolase/deacetylase"/>
    <property type="match status" value="1"/>
</dbReference>
<dbReference type="PANTHER" id="PTHR31609">
    <property type="entry name" value="YDJC DEACETYLASE FAMILY MEMBER"/>
    <property type="match status" value="1"/>
</dbReference>
<reference evidence="6 7" key="1">
    <citation type="submission" date="2023-10" db="EMBL/GenBank/DDBJ databases">
        <title>Veillonella sp. nov., isolated from a pig farm feces dump.</title>
        <authorList>
            <person name="Chang Y.-H."/>
        </authorList>
    </citation>
    <scope>NUCLEOTIDE SEQUENCE [LARGE SCALE GENOMIC DNA]</scope>
    <source>
        <strain evidence="6 7">YH-vei2233</strain>
    </source>
</reference>
<dbReference type="RefSeq" id="WP_317330278.1">
    <property type="nucleotide sequence ID" value="NZ_JAWJZA010000021.1"/>
</dbReference>
<evidence type="ECO:0000256" key="3">
    <source>
        <dbReference type="ARBA" id="ARBA00022801"/>
    </source>
</evidence>
<evidence type="ECO:0000313" key="7">
    <source>
        <dbReference type="Proteomes" id="UP001272515"/>
    </source>
</evidence>
<dbReference type="PANTHER" id="PTHR31609:SF1">
    <property type="entry name" value="CARBOHYDRATE DEACETYLASE"/>
    <property type="match status" value="1"/>
</dbReference>
<keyword evidence="3" id="KW-0378">Hydrolase</keyword>
<evidence type="ECO:0000256" key="4">
    <source>
        <dbReference type="ARBA" id="ARBA00022842"/>
    </source>
</evidence>
<keyword evidence="2" id="KW-0479">Metal-binding</keyword>
<evidence type="ECO:0000256" key="5">
    <source>
        <dbReference type="ARBA" id="ARBA00023277"/>
    </source>
</evidence>
<comment type="caution">
    <text evidence="6">The sequence shown here is derived from an EMBL/GenBank/DDBJ whole genome shotgun (WGS) entry which is preliminary data.</text>
</comment>
<keyword evidence="4" id="KW-0460">Magnesium</keyword>
<dbReference type="Pfam" id="PF04794">
    <property type="entry name" value="YdjC"/>
    <property type="match status" value="1"/>
</dbReference>
<keyword evidence="7" id="KW-1185">Reference proteome</keyword>
<evidence type="ECO:0000256" key="1">
    <source>
        <dbReference type="ARBA" id="ARBA00001946"/>
    </source>
</evidence>